<feature type="domain" description="Influenza RNA polymerase PB2 middle" evidence="2">
    <location>
        <begin position="138"/>
        <end position="260"/>
    </location>
</feature>
<evidence type="ECO:0000259" key="2">
    <source>
        <dbReference type="Pfam" id="PF20949"/>
    </source>
</evidence>
<evidence type="ECO:0000256" key="1">
    <source>
        <dbReference type="ARBA" id="ARBA00004340"/>
    </source>
</evidence>
<reference evidence="4" key="1">
    <citation type="journal article" date="2018" name="Nature">
        <title>The evolutionary history of vertebrate RNA viruses.</title>
        <authorList>
            <person name="Shi M."/>
            <person name="Lin X.D."/>
            <person name="Chen X."/>
            <person name="Tian J.H."/>
            <person name="Chen L.J."/>
            <person name="Li K."/>
            <person name="Wang W."/>
            <person name="Eden J.S."/>
            <person name="Shen J.J."/>
            <person name="Liu L."/>
            <person name="Holmes E.C."/>
            <person name="Zhang Y.Z."/>
        </authorList>
    </citation>
    <scope>NUCLEOTIDE SEQUENCE</scope>
    <source>
        <strain evidence="4">DHMMS23081</strain>
    </source>
</reference>
<dbReference type="InterPro" id="IPR049111">
    <property type="entry name" value="Flu_PB2_middle"/>
</dbReference>
<dbReference type="InterPro" id="IPR049113">
    <property type="entry name" value="PB2_helical"/>
</dbReference>
<organism evidence="4">
    <name type="scientific">Wenling hagfish influenza virus</name>
    <dbReference type="NCBI Taxonomy" id="2116481"/>
    <lineage>
        <taxon>Viruses</taxon>
        <taxon>Riboviria</taxon>
        <taxon>Orthornavirae</taxon>
        <taxon>Negarnaviricota</taxon>
        <taxon>Polyploviricotina</taxon>
        <taxon>Insthoviricetes</taxon>
        <taxon>Articulavirales</taxon>
        <taxon>Orthomyxoviridae</taxon>
    </lineage>
</organism>
<sequence>MDDLLRIKGILEQDDLREILQRQPSSSVSVLKKMASTMKDHEPGLRTRMAFRRAFGVIGRADMLPETFVDIKLRPNERDKEHAKNDLDINTCKLLAPPAVNYWNLTPWDPTHGSHEKAEADVDLKLRGMSLEISTWNRALNSNFGPVSWGRQKQMRMNAEVKVRKHNLTRTGAQKVALSLVYPAEVTGNDLLNREETAVAQALASEIPETVGCRSLQAAMIVEKHSTAVKRCIPMSHRMPPEEIEMLHMLEGRNFRQEVNVPVAQDRQIGRVTIKRLSMFLVTRALADPNPLPFLMEAIESTTVDGQPFASCLRRFTSGHDDCSICTAAVGLGIPNVYRSGALMLYKVSTTVCQQGTKRYSDGALNERVVTVWSGQEDFFWESRDTSGALTRNKTRLHALSMKATSPLNAVKAFLEALLFVRDDRLYDIPDLDHIWQREMDYTHEMRMVVNRNVERAFKSVCDKAGIQTLVSPLHDARRKMGEMCRLRIVADDVDFTETQTTTKYNIDSATLDVTSSFNGFLLARHKEDLTIKPDEPHKVMINMTEVWRHGTDEECARHCAQALFNKVPEIKSLIASGNIEKLIGWQEVRYLAARVPRARADLSAASAVEYLRRMKLSGQVSGTEAIKALFFAGNPLGRKRRANEDRRNHIWGNGDSIVFGANSRMFTVSPDGSVWVAQSKMVMPVGAGDPGGRIADFGLALMEGCSITATPFTGKPTLTAEGVIEMAPGEKCNFILGSARKVGVVKNKVRRQPWKDAKETIKRQRLREGAY</sequence>
<comment type="subcellular location">
    <subcellularLocation>
        <location evidence="1">Host cell</location>
    </subcellularLocation>
</comment>
<proteinExistence type="predicted"/>
<protein>
    <submittedName>
        <fullName evidence="4">PB2</fullName>
    </submittedName>
</protein>
<name>A0A2P1GNM9_9ORTO</name>
<evidence type="ECO:0000313" key="4">
    <source>
        <dbReference type="EMBL" id="AVM87636.1"/>
    </source>
</evidence>
<dbReference type="EMBL" id="MG600052">
    <property type="protein sequence ID" value="AVM87636.1"/>
    <property type="molecule type" value="Viral_cRNA"/>
</dbReference>
<dbReference type="GO" id="GO:0043657">
    <property type="term" value="C:host cell"/>
    <property type="evidence" value="ECO:0007669"/>
    <property type="project" value="UniProtKB-SubCell"/>
</dbReference>
<dbReference type="Pfam" id="PF20949">
    <property type="entry name" value="Flu_PB2_3rd"/>
    <property type="match status" value="1"/>
</dbReference>
<accession>A0A2P1GNM9</accession>
<evidence type="ECO:0000259" key="3">
    <source>
        <dbReference type="Pfam" id="PF20950"/>
    </source>
</evidence>
<dbReference type="Pfam" id="PF20950">
    <property type="entry name" value="Flu_PB2_4th"/>
    <property type="match status" value="1"/>
</dbReference>
<feature type="domain" description="Polymerase basic protein 2 helical" evidence="3">
    <location>
        <begin position="282"/>
        <end position="334"/>
    </location>
</feature>